<dbReference type="AlphaFoldDB" id="A0A2K0W1R4"/>
<reference evidence="2 3" key="1">
    <citation type="submission" date="2017-06" db="EMBL/GenBank/DDBJ databases">
        <title>Genome of Fusarium nygamai isolate CS10214.</title>
        <authorList>
            <person name="Gardiner D.M."/>
            <person name="Obanor F."/>
            <person name="Kazan K."/>
        </authorList>
    </citation>
    <scope>NUCLEOTIDE SEQUENCE [LARGE SCALE GENOMIC DNA]</scope>
    <source>
        <strain evidence="2 3">CS10214</strain>
    </source>
</reference>
<sequence length="115" mass="12651">MKLNLTTVGCILLGFATAFPGQPGEGGGEKSCSSCPTEDKCGKEPYSHCYWKPHYKCECVQYGPGNDCKNIDDKYKCNSHGNPHGYKEERGGKDGDTTPKCKWECKHSKGECKAH</sequence>
<dbReference type="OrthoDB" id="4975387at2759"/>
<organism evidence="2 3">
    <name type="scientific">Gibberella nygamai</name>
    <name type="common">Bean root rot disease fungus</name>
    <name type="synonym">Fusarium nygamai</name>
    <dbReference type="NCBI Taxonomy" id="42673"/>
    <lineage>
        <taxon>Eukaryota</taxon>
        <taxon>Fungi</taxon>
        <taxon>Dikarya</taxon>
        <taxon>Ascomycota</taxon>
        <taxon>Pezizomycotina</taxon>
        <taxon>Sordariomycetes</taxon>
        <taxon>Hypocreomycetidae</taxon>
        <taxon>Hypocreales</taxon>
        <taxon>Nectriaceae</taxon>
        <taxon>Fusarium</taxon>
        <taxon>Fusarium fujikuroi species complex</taxon>
    </lineage>
</organism>
<gene>
    <name evidence="2" type="ORF">FNYG_10510</name>
</gene>
<evidence type="ECO:0000313" key="3">
    <source>
        <dbReference type="Proteomes" id="UP000236664"/>
    </source>
</evidence>
<name>A0A2K0W1R4_GIBNY</name>
<feature type="chain" id="PRO_5014345346" description="EGF-like domain-containing protein" evidence="1">
    <location>
        <begin position="19"/>
        <end position="115"/>
    </location>
</feature>
<accession>A0A2K0W1R4</accession>
<comment type="caution">
    <text evidence="2">The sequence shown here is derived from an EMBL/GenBank/DDBJ whole genome shotgun (WGS) entry which is preliminary data.</text>
</comment>
<keyword evidence="3" id="KW-1185">Reference proteome</keyword>
<evidence type="ECO:0008006" key="4">
    <source>
        <dbReference type="Google" id="ProtNLM"/>
    </source>
</evidence>
<dbReference type="Proteomes" id="UP000236664">
    <property type="component" value="Unassembled WGS sequence"/>
</dbReference>
<protein>
    <recommendedName>
        <fullName evidence="4">EGF-like domain-containing protein</fullName>
    </recommendedName>
</protein>
<evidence type="ECO:0000313" key="2">
    <source>
        <dbReference type="EMBL" id="PNP76221.1"/>
    </source>
</evidence>
<keyword evidence="1" id="KW-0732">Signal</keyword>
<proteinExistence type="predicted"/>
<evidence type="ECO:0000256" key="1">
    <source>
        <dbReference type="SAM" id="SignalP"/>
    </source>
</evidence>
<dbReference type="EMBL" id="MTQA01000156">
    <property type="protein sequence ID" value="PNP76221.1"/>
    <property type="molecule type" value="Genomic_DNA"/>
</dbReference>
<feature type="signal peptide" evidence="1">
    <location>
        <begin position="1"/>
        <end position="18"/>
    </location>
</feature>